<keyword evidence="2" id="KW-1185">Reference proteome</keyword>
<dbReference type="EMBL" id="JAUSVK010000001">
    <property type="protein sequence ID" value="MDQ0392310.1"/>
    <property type="molecule type" value="Genomic_DNA"/>
</dbReference>
<proteinExistence type="predicted"/>
<accession>A0ABU0FE22</accession>
<dbReference type="RefSeq" id="WP_307425995.1">
    <property type="nucleotide sequence ID" value="NZ_JAUSVK010000001.1"/>
</dbReference>
<comment type="caution">
    <text evidence="1">The sequence shown here is derived from an EMBL/GenBank/DDBJ whole genome shotgun (WGS) entry which is preliminary data.</text>
</comment>
<sequence length="161" mass="18287">MERYRINVDDNFAWGKLVKTWATGRNYVDHEPTEAEPLPTEVENPPKYPKPTCFKDLATQAIAAKVGMHFEDGNNTPVTGDEDLGFLLAQATLETYVLRLPAKDALERSEQQLLAGQDYWLPTFYSRIFETDVKPAEVQTATQRAQLHAERVGEYTINTCH</sequence>
<name>A0ABU0FE22_9HYPH</name>
<evidence type="ECO:0000313" key="2">
    <source>
        <dbReference type="Proteomes" id="UP001237448"/>
    </source>
</evidence>
<dbReference type="Proteomes" id="UP001237448">
    <property type="component" value="Unassembled WGS sequence"/>
</dbReference>
<evidence type="ECO:0000313" key="1">
    <source>
        <dbReference type="EMBL" id="MDQ0392310.1"/>
    </source>
</evidence>
<organism evidence="1 2">
    <name type="scientific">Labrys monachus</name>
    <dbReference type="NCBI Taxonomy" id="217067"/>
    <lineage>
        <taxon>Bacteria</taxon>
        <taxon>Pseudomonadati</taxon>
        <taxon>Pseudomonadota</taxon>
        <taxon>Alphaproteobacteria</taxon>
        <taxon>Hyphomicrobiales</taxon>
        <taxon>Xanthobacteraceae</taxon>
        <taxon>Labrys</taxon>
    </lineage>
</organism>
<reference evidence="1 2" key="1">
    <citation type="submission" date="2023-07" db="EMBL/GenBank/DDBJ databases">
        <title>Genomic Encyclopedia of Type Strains, Phase IV (KMG-IV): sequencing the most valuable type-strain genomes for metagenomic binning, comparative biology and taxonomic classification.</title>
        <authorList>
            <person name="Goeker M."/>
        </authorList>
    </citation>
    <scope>NUCLEOTIDE SEQUENCE [LARGE SCALE GENOMIC DNA]</scope>
    <source>
        <strain evidence="1 2">DSM 5896</strain>
    </source>
</reference>
<gene>
    <name evidence="1" type="ORF">J3R73_002102</name>
</gene>
<protein>
    <submittedName>
        <fullName evidence="1">Hotdog family 3-hydroxylacyl-ACP dehydratase</fullName>
    </submittedName>
</protein>